<evidence type="ECO:0000259" key="1">
    <source>
        <dbReference type="PROSITE" id="PS51677"/>
    </source>
</evidence>
<sequence>MTSPSPSTAPRASIFSIDVEDWFHILDVPATPPPAAWDDLPSRVEANFLRLLDLLDETGVRSTCFFLGYVAARFPHLPREAARRGHEVASHGYDHQLVHRQTRAEFLADVARAKHVLEDTIGAAVDGYRSPGFSLSEGTGWFFEALLEAGYRYDSSVFPAAHGHGGLKTARTAPHWRSYPSGRLGEFPISVTETLGRRMCFFGGGYLRLFPYAAIHHMARRVERDGRPVVFYVHPREVDPDHPRLPMSAVRRFKSYVNLATTEAKLRRIFRDFPLTTFRDYLSRHGAELADERFH</sequence>
<dbReference type="PROSITE" id="PS51677">
    <property type="entry name" value="NODB"/>
    <property type="match status" value="1"/>
</dbReference>
<accession>A0ABS7TTK3</accession>
<feature type="domain" description="NodB homology" evidence="1">
    <location>
        <begin position="31"/>
        <end position="295"/>
    </location>
</feature>
<comment type="caution">
    <text evidence="2">The sequence shown here is derived from an EMBL/GenBank/DDBJ whole genome shotgun (WGS) entry which is preliminary data.</text>
</comment>
<dbReference type="Proteomes" id="UP001139031">
    <property type="component" value="Unassembled WGS sequence"/>
</dbReference>
<proteinExistence type="predicted"/>
<dbReference type="NCBIfam" id="TIGR03006">
    <property type="entry name" value="pepcterm_polyde"/>
    <property type="match status" value="1"/>
</dbReference>
<dbReference type="Pfam" id="PF01522">
    <property type="entry name" value="Polysacc_deac_1"/>
    <property type="match status" value="1"/>
</dbReference>
<evidence type="ECO:0000313" key="3">
    <source>
        <dbReference type="Proteomes" id="UP001139031"/>
    </source>
</evidence>
<gene>
    <name evidence="2" type="ORF">K7C98_19685</name>
</gene>
<dbReference type="InterPro" id="IPR022560">
    <property type="entry name" value="DUF3473"/>
</dbReference>
<evidence type="ECO:0000313" key="2">
    <source>
        <dbReference type="EMBL" id="MBZ5711467.1"/>
    </source>
</evidence>
<dbReference type="CDD" id="cd10941">
    <property type="entry name" value="CE4_PuuE_HpPgdA_like_2"/>
    <property type="match status" value="1"/>
</dbReference>
<organism evidence="2 3">
    <name type="scientific">Nannocystis pusilla</name>
    <dbReference type="NCBI Taxonomy" id="889268"/>
    <lineage>
        <taxon>Bacteria</taxon>
        <taxon>Pseudomonadati</taxon>
        <taxon>Myxococcota</taxon>
        <taxon>Polyangia</taxon>
        <taxon>Nannocystales</taxon>
        <taxon>Nannocystaceae</taxon>
        <taxon>Nannocystis</taxon>
    </lineage>
</organism>
<dbReference type="EMBL" id="JAIRAU010000027">
    <property type="protein sequence ID" value="MBZ5711467.1"/>
    <property type="molecule type" value="Genomic_DNA"/>
</dbReference>
<dbReference type="RefSeq" id="WP_224193230.1">
    <property type="nucleotide sequence ID" value="NZ_JAIRAU010000027.1"/>
</dbReference>
<dbReference type="InterPro" id="IPR011330">
    <property type="entry name" value="Glyco_hydro/deAcase_b/a-brl"/>
</dbReference>
<dbReference type="SUPFAM" id="SSF88713">
    <property type="entry name" value="Glycoside hydrolase/deacetylase"/>
    <property type="match status" value="1"/>
</dbReference>
<dbReference type="Gene3D" id="3.20.20.370">
    <property type="entry name" value="Glycoside hydrolase/deacetylase"/>
    <property type="match status" value="1"/>
</dbReference>
<dbReference type="InterPro" id="IPR045235">
    <property type="entry name" value="PuuE_HpPgdA-like"/>
</dbReference>
<protein>
    <submittedName>
        <fullName evidence="2">Polysaccharide deacetylase family protein</fullName>
    </submittedName>
</protein>
<dbReference type="InterPro" id="IPR014344">
    <property type="entry name" value="XrtA_polysacc_deacetyl"/>
</dbReference>
<reference evidence="2" key="1">
    <citation type="submission" date="2021-08" db="EMBL/GenBank/DDBJ databases">
        <authorList>
            <person name="Stevens D.C."/>
        </authorList>
    </citation>
    <scope>NUCLEOTIDE SEQUENCE</scope>
    <source>
        <strain evidence="2">DSM 53165</strain>
    </source>
</reference>
<dbReference type="PANTHER" id="PTHR47561">
    <property type="entry name" value="POLYSACCHARIDE DEACETYLASE FAMILY PROTEIN (AFU_ORTHOLOGUE AFUA_6G05030)"/>
    <property type="match status" value="1"/>
</dbReference>
<dbReference type="PANTHER" id="PTHR47561:SF1">
    <property type="entry name" value="POLYSACCHARIDE DEACETYLASE FAMILY PROTEIN (AFU_ORTHOLOGUE AFUA_6G05030)"/>
    <property type="match status" value="1"/>
</dbReference>
<name>A0ABS7TTK3_9BACT</name>
<dbReference type="InterPro" id="IPR002509">
    <property type="entry name" value="NODB_dom"/>
</dbReference>
<dbReference type="Pfam" id="PF11959">
    <property type="entry name" value="DUF3473"/>
    <property type="match status" value="1"/>
</dbReference>
<keyword evidence="3" id="KW-1185">Reference proteome</keyword>